<reference evidence="1 2" key="1">
    <citation type="submission" date="2024-01" db="EMBL/GenBank/DDBJ databases">
        <title>Genome assemblies of Stephania.</title>
        <authorList>
            <person name="Yang L."/>
        </authorList>
    </citation>
    <scope>NUCLEOTIDE SEQUENCE [LARGE SCALE GENOMIC DNA]</scope>
    <source>
        <strain evidence="1">JXDWG</strain>
        <tissue evidence="1">Leaf</tissue>
    </source>
</reference>
<organism evidence="1 2">
    <name type="scientific">Stephania cephalantha</name>
    <dbReference type="NCBI Taxonomy" id="152367"/>
    <lineage>
        <taxon>Eukaryota</taxon>
        <taxon>Viridiplantae</taxon>
        <taxon>Streptophyta</taxon>
        <taxon>Embryophyta</taxon>
        <taxon>Tracheophyta</taxon>
        <taxon>Spermatophyta</taxon>
        <taxon>Magnoliopsida</taxon>
        <taxon>Ranunculales</taxon>
        <taxon>Menispermaceae</taxon>
        <taxon>Menispermoideae</taxon>
        <taxon>Cissampelideae</taxon>
        <taxon>Stephania</taxon>
    </lineage>
</organism>
<gene>
    <name evidence="1" type="ORF">Scep_003584</name>
</gene>
<dbReference type="AlphaFoldDB" id="A0AAP0KRQ2"/>
<proteinExistence type="predicted"/>
<sequence>MPLDYKGKKKQLRHSESPWLLSEDYGGKASDVAVAYLDSLKMAVESDSRSLQCLQSRVGEVGSGLRPAVSTLSCALA</sequence>
<dbReference type="EMBL" id="JBBNAG010000002">
    <property type="protein sequence ID" value="KAK9157010.1"/>
    <property type="molecule type" value="Genomic_DNA"/>
</dbReference>
<dbReference type="Proteomes" id="UP001419268">
    <property type="component" value="Unassembled WGS sequence"/>
</dbReference>
<evidence type="ECO:0000313" key="1">
    <source>
        <dbReference type="EMBL" id="KAK9157010.1"/>
    </source>
</evidence>
<name>A0AAP0KRQ2_9MAGN</name>
<evidence type="ECO:0000313" key="2">
    <source>
        <dbReference type="Proteomes" id="UP001419268"/>
    </source>
</evidence>
<keyword evidence="2" id="KW-1185">Reference proteome</keyword>
<comment type="caution">
    <text evidence="1">The sequence shown here is derived from an EMBL/GenBank/DDBJ whole genome shotgun (WGS) entry which is preliminary data.</text>
</comment>
<accession>A0AAP0KRQ2</accession>
<protein>
    <submittedName>
        <fullName evidence="1">Uncharacterized protein</fullName>
    </submittedName>
</protein>